<comment type="caution">
    <text evidence="4">The sequence shown here is derived from an EMBL/GenBank/DDBJ whole genome shotgun (WGS) entry which is preliminary data.</text>
</comment>
<dbReference type="SUPFAM" id="SSF57667">
    <property type="entry name" value="beta-beta-alpha zinc fingers"/>
    <property type="match status" value="1"/>
</dbReference>
<keyword evidence="1" id="KW-0479">Metal-binding</keyword>
<dbReference type="Proteomes" id="UP000242188">
    <property type="component" value="Unassembled WGS sequence"/>
</dbReference>
<feature type="compositionally biased region" description="Basic and acidic residues" evidence="2">
    <location>
        <begin position="111"/>
        <end position="121"/>
    </location>
</feature>
<keyword evidence="1" id="KW-0862">Zinc</keyword>
<evidence type="ECO:0000259" key="3">
    <source>
        <dbReference type="PROSITE" id="PS50157"/>
    </source>
</evidence>
<protein>
    <recommendedName>
        <fullName evidence="3">C2H2-type domain-containing protein</fullName>
    </recommendedName>
</protein>
<organism evidence="4 5">
    <name type="scientific">Mizuhopecten yessoensis</name>
    <name type="common">Japanese scallop</name>
    <name type="synonym">Patinopecten yessoensis</name>
    <dbReference type="NCBI Taxonomy" id="6573"/>
    <lineage>
        <taxon>Eukaryota</taxon>
        <taxon>Metazoa</taxon>
        <taxon>Spiralia</taxon>
        <taxon>Lophotrochozoa</taxon>
        <taxon>Mollusca</taxon>
        <taxon>Bivalvia</taxon>
        <taxon>Autobranchia</taxon>
        <taxon>Pteriomorphia</taxon>
        <taxon>Pectinida</taxon>
        <taxon>Pectinoidea</taxon>
        <taxon>Pectinidae</taxon>
        <taxon>Mizuhopecten</taxon>
    </lineage>
</organism>
<dbReference type="InterPro" id="IPR013087">
    <property type="entry name" value="Znf_C2H2_type"/>
</dbReference>
<dbReference type="PROSITE" id="PS00028">
    <property type="entry name" value="ZINC_FINGER_C2H2_1"/>
    <property type="match status" value="1"/>
</dbReference>
<dbReference type="Gene3D" id="3.30.160.60">
    <property type="entry name" value="Classic Zinc Finger"/>
    <property type="match status" value="1"/>
</dbReference>
<evidence type="ECO:0000256" key="2">
    <source>
        <dbReference type="SAM" id="MobiDB-lite"/>
    </source>
</evidence>
<feature type="domain" description="C2H2-type" evidence="3">
    <location>
        <begin position="382"/>
        <end position="415"/>
    </location>
</feature>
<reference evidence="4 5" key="1">
    <citation type="journal article" date="2017" name="Nat. Ecol. Evol.">
        <title>Scallop genome provides insights into evolution of bilaterian karyotype and development.</title>
        <authorList>
            <person name="Wang S."/>
            <person name="Zhang J."/>
            <person name="Jiao W."/>
            <person name="Li J."/>
            <person name="Xun X."/>
            <person name="Sun Y."/>
            <person name="Guo X."/>
            <person name="Huan P."/>
            <person name="Dong B."/>
            <person name="Zhang L."/>
            <person name="Hu X."/>
            <person name="Sun X."/>
            <person name="Wang J."/>
            <person name="Zhao C."/>
            <person name="Wang Y."/>
            <person name="Wang D."/>
            <person name="Huang X."/>
            <person name="Wang R."/>
            <person name="Lv J."/>
            <person name="Li Y."/>
            <person name="Zhang Z."/>
            <person name="Liu B."/>
            <person name="Lu W."/>
            <person name="Hui Y."/>
            <person name="Liang J."/>
            <person name="Zhou Z."/>
            <person name="Hou R."/>
            <person name="Li X."/>
            <person name="Liu Y."/>
            <person name="Li H."/>
            <person name="Ning X."/>
            <person name="Lin Y."/>
            <person name="Zhao L."/>
            <person name="Xing Q."/>
            <person name="Dou J."/>
            <person name="Li Y."/>
            <person name="Mao J."/>
            <person name="Guo H."/>
            <person name="Dou H."/>
            <person name="Li T."/>
            <person name="Mu C."/>
            <person name="Jiang W."/>
            <person name="Fu Q."/>
            <person name="Fu X."/>
            <person name="Miao Y."/>
            <person name="Liu J."/>
            <person name="Yu Q."/>
            <person name="Li R."/>
            <person name="Liao H."/>
            <person name="Li X."/>
            <person name="Kong Y."/>
            <person name="Jiang Z."/>
            <person name="Chourrout D."/>
            <person name="Li R."/>
            <person name="Bao Z."/>
        </authorList>
    </citation>
    <scope>NUCLEOTIDE SEQUENCE [LARGE SCALE GENOMIC DNA]</scope>
    <source>
        <strain evidence="4 5">PY_sf001</strain>
    </source>
</reference>
<keyword evidence="1" id="KW-0863">Zinc-finger</keyword>
<evidence type="ECO:0000313" key="5">
    <source>
        <dbReference type="Proteomes" id="UP000242188"/>
    </source>
</evidence>
<keyword evidence="5" id="KW-1185">Reference proteome</keyword>
<dbReference type="SMART" id="SM00355">
    <property type="entry name" value="ZnF_C2H2"/>
    <property type="match status" value="2"/>
</dbReference>
<gene>
    <name evidence="4" type="ORF">KP79_PYT12181</name>
</gene>
<dbReference type="GO" id="GO:0008270">
    <property type="term" value="F:zinc ion binding"/>
    <property type="evidence" value="ECO:0007669"/>
    <property type="project" value="UniProtKB-KW"/>
</dbReference>
<feature type="region of interest" description="Disordered" evidence="2">
    <location>
        <begin position="104"/>
        <end position="126"/>
    </location>
</feature>
<accession>A0A210PPS9</accession>
<dbReference type="AlphaFoldDB" id="A0A210PPS9"/>
<dbReference type="InterPro" id="IPR036236">
    <property type="entry name" value="Znf_C2H2_sf"/>
</dbReference>
<sequence>MAYIFTHIYADIAPELREKCFSSFPGTDFGSTSANFTSLLTNICKLTGADFVDGNNPRLQGSWHSIKDTHDLLTSLILQQNILNLLPVKQNSLSTGSFQFERPVCTGTTNDTEREKQRDPPQDAAHTVNDRFNSFVSTPDQFPLPVNDEKLGMVSLSRSEHVHVPKTVCDQPSTHSSTNRTVIDFQDVNFETLQDFDNDHQRDSLEAMHTSNALTTVQIKHEYDDEAYSNSHTSDLEPRTCTSNAMSMPDQESSEQQPLFMMQNEGLSVHMKIEEYEGGDGNSGAEDFLDHSSELPLYTTVSPTVTAISTPFGTSRVKKKLPKNSGSQRTYEGHGDSKLKKMYVKETSENGLSFVCVHCNYSTYCLKNIEDHARRNHSERLFHCSMCSTKFGLKRDLKRHYKVKHYVIIDNNQKPNR</sequence>
<name>A0A210PPS9_MIZYE</name>
<dbReference type="PROSITE" id="PS50157">
    <property type="entry name" value="ZINC_FINGER_C2H2_2"/>
    <property type="match status" value="1"/>
</dbReference>
<dbReference type="EMBL" id="NEDP02005565">
    <property type="protein sequence ID" value="OWF38505.1"/>
    <property type="molecule type" value="Genomic_DNA"/>
</dbReference>
<evidence type="ECO:0000256" key="1">
    <source>
        <dbReference type="PROSITE-ProRule" id="PRU00042"/>
    </source>
</evidence>
<proteinExistence type="predicted"/>
<evidence type="ECO:0000313" key="4">
    <source>
        <dbReference type="EMBL" id="OWF38505.1"/>
    </source>
</evidence>